<dbReference type="PROSITE" id="PS50234">
    <property type="entry name" value="VWFA"/>
    <property type="match status" value="1"/>
</dbReference>
<protein>
    <submittedName>
        <fullName evidence="3">VWFA domain-containing protein</fullName>
    </submittedName>
</protein>
<dbReference type="Gene3D" id="3.40.50.410">
    <property type="entry name" value="von Willebrand factor, type A domain"/>
    <property type="match status" value="1"/>
</dbReference>
<dbReference type="Proteomes" id="UP000095283">
    <property type="component" value="Unplaced"/>
</dbReference>
<name>A0A1I7X512_HETBA</name>
<accession>A0A1I7X512</accession>
<keyword evidence="2" id="KW-1185">Reference proteome</keyword>
<feature type="domain" description="VWFA" evidence="1">
    <location>
        <begin position="181"/>
        <end position="288"/>
    </location>
</feature>
<evidence type="ECO:0000313" key="2">
    <source>
        <dbReference type="Proteomes" id="UP000095283"/>
    </source>
</evidence>
<evidence type="ECO:0000259" key="1">
    <source>
        <dbReference type="PROSITE" id="PS50234"/>
    </source>
</evidence>
<proteinExistence type="predicted"/>
<sequence length="292" mass="32900">MTEISFVVVICENNQKKMFTTSPVKPSTLLSNNIRESNSTLHITNTTNKTLPTNITQTTFPTSPTTSTVRTTSAITLTNAKLNVNAEDKKSPQKGKKKIRRIIRKKLKAPSTSTTKVTPSIRHRSKIIRKVKKIRKNSTTSPTTTQGIRQITPLLLESNEKNMTSLNLRITPEPKITIQVEIIPNLYYIYIFKSTTYIGAALELAKNQLETRRRDNDTLVVLISDGFSQDDASRPAEKIRGMENVEFYAVSLSNLSNMNYLRHLTQNPEKVFVGAEVHLLQNNLKARLQCNG</sequence>
<dbReference type="SUPFAM" id="SSF53300">
    <property type="entry name" value="vWA-like"/>
    <property type="match status" value="1"/>
</dbReference>
<dbReference type="WBParaSite" id="Hba_12480">
    <property type="protein sequence ID" value="Hba_12480"/>
    <property type="gene ID" value="Hba_12480"/>
</dbReference>
<dbReference type="InterPro" id="IPR036465">
    <property type="entry name" value="vWFA_dom_sf"/>
</dbReference>
<dbReference type="Pfam" id="PF00092">
    <property type="entry name" value="VWA"/>
    <property type="match status" value="1"/>
</dbReference>
<reference evidence="3" key="1">
    <citation type="submission" date="2016-11" db="UniProtKB">
        <authorList>
            <consortium name="WormBaseParasite"/>
        </authorList>
    </citation>
    <scope>IDENTIFICATION</scope>
</reference>
<organism evidence="2 3">
    <name type="scientific">Heterorhabditis bacteriophora</name>
    <name type="common">Entomopathogenic nematode worm</name>
    <dbReference type="NCBI Taxonomy" id="37862"/>
    <lineage>
        <taxon>Eukaryota</taxon>
        <taxon>Metazoa</taxon>
        <taxon>Ecdysozoa</taxon>
        <taxon>Nematoda</taxon>
        <taxon>Chromadorea</taxon>
        <taxon>Rhabditida</taxon>
        <taxon>Rhabditina</taxon>
        <taxon>Rhabditomorpha</taxon>
        <taxon>Strongyloidea</taxon>
        <taxon>Heterorhabditidae</taxon>
        <taxon>Heterorhabditis</taxon>
    </lineage>
</organism>
<evidence type="ECO:0000313" key="3">
    <source>
        <dbReference type="WBParaSite" id="Hba_12480"/>
    </source>
</evidence>
<dbReference type="AlphaFoldDB" id="A0A1I7X512"/>
<dbReference type="InterPro" id="IPR002035">
    <property type="entry name" value="VWF_A"/>
</dbReference>